<comment type="pathway">
    <text evidence="3">Protein modification; protein glycosylation.</text>
</comment>
<dbReference type="PANTHER" id="PTHR10571">
    <property type="entry name" value="UDP-N-ACETYLGLUCOSAMINE--DOLICHYL-PHOSPHATE N-ACETYLGLUCOSAMINEPHOSPHOTRANSFERASE"/>
    <property type="match status" value="1"/>
</dbReference>
<dbReference type="UniPathway" id="UPA00378"/>
<dbReference type="GO" id="GO:0046872">
    <property type="term" value="F:metal ion binding"/>
    <property type="evidence" value="ECO:0007669"/>
    <property type="project" value="UniProtKB-KW"/>
</dbReference>
<proteinExistence type="inferred from homology"/>
<dbReference type="GO" id="GO:0003975">
    <property type="term" value="F:UDP-N-acetylglucosamine-dolichyl-phosphate N-acetylglucosaminephosphotransferase activity"/>
    <property type="evidence" value="ECO:0007669"/>
    <property type="project" value="UniProtKB-EC"/>
</dbReference>
<evidence type="ECO:0000256" key="9">
    <source>
        <dbReference type="ARBA" id="ARBA00022692"/>
    </source>
</evidence>
<comment type="cofactor">
    <cofactor evidence="1">
        <name>Mg(2+)</name>
        <dbReference type="ChEBI" id="CHEBI:18420"/>
    </cofactor>
</comment>
<keyword evidence="21" id="KW-1185">Reference proteome</keyword>
<comment type="catalytic activity">
    <reaction evidence="18">
        <text>a di-trans,poly-cis-dolichyl phosphate + UDP-N-acetyl-alpha-D-glucosamine = an N-acetyl-alpha-D-glucosaminyl-diphospho-di-trans,poly-cis-dolichol + UMP</text>
        <dbReference type="Rhea" id="RHEA:13289"/>
        <dbReference type="Rhea" id="RHEA-COMP:19498"/>
        <dbReference type="Rhea" id="RHEA-COMP:19507"/>
        <dbReference type="ChEBI" id="CHEBI:57683"/>
        <dbReference type="ChEBI" id="CHEBI:57705"/>
        <dbReference type="ChEBI" id="CHEBI:57865"/>
        <dbReference type="ChEBI" id="CHEBI:58427"/>
        <dbReference type="EC" id="2.7.8.15"/>
    </reaction>
    <physiologicalReaction direction="left-to-right" evidence="18">
        <dbReference type="Rhea" id="RHEA:13290"/>
    </physiologicalReaction>
</comment>
<feature type="transmembrane region" description="Helical" evidence="19">
    <location>
        <begin position="258"/>
        <end position="279"/>
    </location>
</feature>
<evidence type="ECO:0000256" key="11">
    <source>
        <dbReference type="ARBA" id="ARBA00022824"/>
    </source>
</evidence>
<evidence type="ECO:0000256" key="1">
    <source>
        <dbReference type="ARBA" id="ARBA00001946"/>
    </source>
</evidence>
<accession>A0A8K1CP06</accession>
<comment type="function">
    <text evidence="17">UDP-N-acetylglucosamine--dolichyl-phosphate N-acetylglucosaminephosphotransferase that operates in the biosynthetic pathway of dolichol-linked oligosaccharides, the glycan precursors employed in protein asparagine (N)-glycosylation. The assembly of dolichol-linked oligosaccharides begins on the cytosolic side of the endoplasmic reticulum membrane and finishes in its lumen. The sequential addition of sugars to dolichol pyrophosphate produces dolichol-linked oligosaccharides containing fourteen sugars, including two GlcNAcs, nine mannoses and three glucoses. Once assembled, the oligosaccharide is transferred from the lipid to nascent proteins by oligosaccharyltransferases. Catalyzes the initial step of dolichol-linked oligosaccharide biosynthesis, transfering GlcNAc-1-P from cytosolic UDP-GlcNAc onto the carrier lipid dolichyl phosphate (P-dolichol), yielding GlcNAc-P-P-dolichol embedded in the cytoplasmic leaflet of the endoplasmic reticulum membrane.</text>
</comment>
<keyword evidence="12" id="KW-0460">Magnesium</keyword>
<dbReference type="InterPro" id="IPR000715">
    <property type="entry name" value="Glycosyl_transferase_4"/>
</dbReference>
<evidence type="ECO:0000313" key="20">
    <source>
        <dbReference type="EMBL" id="TMW66969.1"/>
    </source>
</evidence>
<evidence type="ECO:0000256" key="3">
    <source>
        <dbReference type="ARBA" id="ARBA00004922"/>
    </source>
</evidence>
<feature type="transmembrane region" description="Helical" evidence="19">
    <location>
        <begin position="57"/>
        <end position="80"/>
    </location>
</feature>
<feature type="transmembrane region" description="Helical" evidence="19">
    <location>
        <begin position="118"/>
        <end position="140"/>
    </location>
</feature>
<comment type="caution">
    <text evidence="20">The sequence shown here is derived from an EMBL/GenBank/DDBJ whole genome shotgun (WGS) entry which is preliminary data.</text>
</comment>
<gene>
    <name evidence="20" type="ORF">Poli38472_012085</name>
</gene>
<name>A0A8K1CP06_PYTOL</name>
<evidence type="ECO:0000256" key="6">
    <source>
        <dbReference type="ARBA" id="ARBA00017659"/>
    </source>
</evidence>
<evidence type="ECO:0000256" key="5">
    <source>
        <dbReference type="ARBA" id="ARBA00013225"/>
    </source>
</evidence>
<sequence>MEIPKSLQTALGPLVGICVLSYAAVVLLIPVIAKYLPAKLSGKDLCKRGTPAGDIPIPEALGIVSGLVYVVTLLVTVFLLVDDADIKRMMLWGIVSILSMILLGFCDDLSDLRWRHKLLYPPLASLPLLLNYPGLTAIVLPKPVRFLFSKDTALYSLMNPFLPISDGGEVVELGLVYYVYMGMMAVFCTNAINIYAGVNGLEAGQSFVIAGAVVMQNVVQILRGHDNENCHFLSLLFMLPYLATTLGLLKHNWYPSRVFVGDTFCYYAGMSFAVAGILGHFSKTLLLFFAPQVLNFLYSLPQLFKIVPCPRHRLPKFNAKTGLLEPSTIAPDSTRSNYTVINLFLVVFGPMREKRLVQALLAFQVLACVLAFYVRYELSSYFYDFVS</sequence>
<keyword evidence="7" id="KW-0328">Glycosyltransferase</keyword>
<comment type="similarity">
    <text evidence="4">Belongs to the glycosyltransferase 4 family.</text>
</comment>
<evidence type="ECO:0000256" key="12">
    <source>
        <dbReference type="ARBA" id="ARBA00022842"/>
    </source>
</evidence>
<comment type="subcellular location">
    <subcellularLocation>
        <location evidence="2">Endoplasmic reticulum membrane</location>
        <topology evidence="2">Multi-pass membrane protein</topology>
    </subcellularLocation>
</comment>
<protein>
    <recommendedName>
        <fullName evidence="6">UDP-N-acetylglucosamine--dolichyl-phosphate N-acetylglucosaminephosphotransferase</fullName>
        <ecNumber evidence="5">2.7.8.15</ecNumber>
    </recommendedName>
    <alternativeName>
        <fullName evidence="15">GlcNAc-1-P transferase</fullName>
    </alternativeName>
    <alternativeName>
        <fullName evidence="16">N-acetylglucosamine-1-phosphate transferase</fullName>
    </alternativeName>
</protein>
<dbReference type="InterPro" id="IPR033895">
    <property type="entry name" value="GPT"/>
</dbReference>
<feature type="transmembrane region" description="Helical" evidence="19">
    <location>
        <begin position="14"/>
        <end position="36"/>
    </location>
</feature>
<reference evidence="20" key="1">
    <citation type="submission" date="2019-03" db="EMBL/GenBank/DDBJ databases">
        <title>Long read genome sequence of the mycoparasitic Pythium oligandrum ATCC 38472 isolated from sugarbeet rhizosphere.</title>
        <authorList>
            <person name="Gaulin E."/>
        </authorList>
    </citation>
    <scope>NUCLEOTIDE SEQUENCE</scope>
    <source>
        <strain evidence="20">ATCC 38472_TT</strain>
    </source>
</reference>
<feature type="transmembrane region" description="Helical" evidence="19">
    <location>
        <begin position="231"/>
        <end position="249"/>
    </location>
</feature>
<keyword evidence="10" id="KW-0479">Metal-binding</keyword>
<dbReference type="PANTHER" id="PTHR10571:SF0">
    <property type="entry name" value="UDP-N-ACETYLGLUCOSAMINE--DOLICHYL-PHOSPHATE N-ACETYLGLUCOSAMINEPHOSPHOTRANSFERASE"/>
    <property type="match status" value="1"/>
</dbReference>
<keyword evidence="9 19" id="KW-0812">Transmembrane</keyword>
<evidence type="ECO:0000256" key="14">
    <source>
        <dbReference type="ARBA" id="ARBA00023136"/>
    </source>
</evidence>
<feature type="transmembrane region" description="Helical" evidence="19">
    <location>
        <begin position="175"/>
        <end position="195"/>
    </location>
</feature>
<dbReference type="OrthoDB" id="10262326at2759"/>
<evidence type="ECO:0000256" key="19">
    <source>
        <dbReference type="SAM" id="Phobius"/>
    </source>
</evidence>
<evidence type="ECO:0000256" key="15">
    <source>
        <dbReference type="ARBA" id="ARBA00029567"/>
    </source>
</evidence>
<dbReference type="CDD" id="cd06855">
    <property type="entry name" value="GT_GPT_euk"/>
    <property type="match status" value="1"/>
</dbReference>
<dbReference type="GO" id="GO:0005789">
    <property type="term" value="C:endoplasmic reticulum membrane"/>
    <property type="evidence" value="ECO:0007669"/>
    <property type="project" value="UniProtKB-SubCell"/>
</dbReference>
<feature type="transmembrane region" description="Helical" evidence="19">
    <location>
        <begin position="356"/>
        <end position="376"/>
    </location>
</feature>
<evidence type="ECO:0000256" key="4">
    <source>
        <dbReference type="ARBA" id="ARBA00009317"/>
    </source>
</evidence>
<organism evidence="20 21">
    <name type="scientific">Pythium oligandrum</name>
    <name type="common">Mycoparasitic fungus</name>
    <dbReference type="NCBI Taxonomy" id="41045"/>
    <lineage>
        <taxon>Eukaryota</taxon>
        <taxon>Sar</taxon>
        <taxon>Stramenopiles</taxon>
        <taxon>Oomycota</taxon>
        <taxon>Peronosporomycetes</taxon>
        <taxon>Pythiales</taxon>
        <taxon>Pythiaceae</taxon>
        <taxon>Pythium</taxon>
    </lineage>
</organism>
<keyword evidence="8" id="KW-0808">Transferase</keyword>
<dbReference type="GO" id="GO:0006488">
    <property type="term" value="P:dolichol-linked oligosaccharide biosynthetic process"/>
    <property type="evidence" value="ECO:0007669"/>
    <property type="project" value="InterPro"/>
</dbReference>
<evidence type="ECO:0000256" key="10">
    <source>
        <dbReference type="ARBA" id="ARBA00022723"/>
    </source>
</evidence>
<dbReference type="AlphaFoldDB" id="A0A8K1CP06"/>
<feature type="transmembrane region" description="Helical" evidence="19">
    <location>
        <begin position="86"/>
        <end position="106"/>
    </location>
</feature>
<dbReference type="GO" id="GO:0016757">
    <property type="term" value="F:glycosyltransferase activity"/>
    <property type="evidence" value="ECO:0007669"/>
    <property type="project" value="UniProtKB-KW"/>
</dbReference>
<evidence type="ECO:0000256" key="2">
    <source>
        <dbReference type="ARBA" id="ARBA00004477"/>
    </source>
</evidence>
<evidence type="ECO:0000256" key="18">
    <source>
        <dbReference type="ARBA" id="ARBA00045078"/>
    </source>
</evidence>
<evidence type="ECO:0000256" key="17">
    <source>
        <dbReference type="ARBA" id="ARBA00044717"/>
    </source>
</evidence>
<evidence type="ECO:0000256" key="16">
    <source>
        <dbReference type="ARBA" id="ARBA00033238"/>
    </source>
</evidence>
<evidence type="ECO:0000256" key="7">
    <source>
        <dbReference type="ARBA" id="ARBA00022676"/>
    </source>
</evidence>
<keyword evidence="14 19" id="KW-0472">Membrane</keyword>
<keyword evidence="11" id="KW-0256">Endoplasmic reticulum</keyword>
<keyword evidence="13 19" id="KW-1133">Transmembrane helix</keyword>
<evidence type="ECO:0000313" key="21">
    <source>
        <dbReference type="Proteomes" id="UP000794436"/>
    </source>
</evidence>
<dbReference type="EMBL" id="SPLM01000006">
    <property type="protein sequence ID" value="TMW66969.1"/>
    <property type="molecule type" value="Genomic_DNA"/>
</dbReference>
<evidence type="ECO:0000256" key="8">
    <source>
        <dbReference type="ARBA" id="ARBA00022679"/>
    </source>
</evidence>
<dbReference type="EC" id="2.7.8.15" evidence="5"/>
<dbReference type="Pfam" id="PF00953">
    <property type="entry name" value="Glycos_transf_4"/>
    <property type="match status" value="1"/>
</dbReference>
<evidence type="ECO:0000256" key="13">
    <source>
        <dbReference type="ARBA" id="ARBA00022989"/>
    </source>
</evidence>
<dbReference type="Proteomes" id="UP000794436">
    <property type="component" value="Unassembled WGS sequence"/>
</dbReference>